<evidence type="ECO:0000256" key="10">
    <source>
        <dbReference type="PROSITE-ProRule" id="PRU00042"/>
    </source>
</evidence>
<feature type="region of interest" description="Disordered" evidence="11">
    <location>
        <begin position="1"/>
        <end position="26"/>
    </location>
</feature>
<evidence type="ECO:0000256" key="5">
    <source>
        <dbReference type="ARBA" id="ARBA00022771"/>
    </source>
</evidence>
<dbReference type="KEGG" id="tng:GSTEN00015304G001"/>
<dbReference type="EMBL" id="CAAE01014543">
    <property type="protein sequence ID" value="CAF97817.1"/>
    <property type="molecule type" value="Genomic_DNA"/>
</dbReference>
<feature type="domain" description="C2H2-type" evidence="12">
    <location>
        <begin position="360"/>
        <end position="387"/>
    </location>
</feature>
<comment type="caution">
    <text evidence="13">The sequence shown here is derived from an EMBL/GenBank/DDBJ whole genome shotgun (WGS) entry which is preliminary data.</text>
</comment>
<evidence type="ECO:0000256" key="7">
    <source>
        <dbReference type="ARBA" id="ARBA00023015"/>
    </source>
</evidence>
<keyword evidence="6" id="KW-0862">Zinc</keyword>
<keyword evidence="5 10" id="KW-0863">Zinc-finger</keyword>
<feature type="region of interest" description="Disordered" evidence="11">
    <location>
        <begin position="422"/>
        <end position="483"/>
    </location>
</feature>
<dbReference type="SUPFAM" id="SSF57667">
    <property type="entry name" value="beta-beta-alpha zinc fingers"/>
    <property type="match status" value="4"/>
</dbReference>
<feature type="compositionally biased region" description="Basic and acidic residues" evidence="11">
    <location>
        <begin position="1"/>
        <end position="11"/>
    </location>
</feature>
<feature type="domain" description="C2H2-type" evidence="12">
    <location>
        <begin position="263"/>
        <end position="290"/>
    </location>
</feature>
<reference evidence="13" key="2">
    <citation type="submission" date="2004-02" db="EMBL/GenBank/DDBJ databases">
        <authorList>
            <consortium name="Genoscope"/>
            <consortium name="Whitehead Institute Centre for Genome Research"/>
        </authorList>
    </citation>
    <scope>NUCLEOTIDE SEQUENCE</scope>
</reference>
<dbReference type="AlphaFoldDB" id="Q4SNG5"/>
<feature type="domain" description="C2H2-type" evidence="12">
    <location>
        <begin position="207"/>
        <end position="234"/>
    </location>
</feature>
<feature type="non-terminal residue" evidence="13">
    <location>
        <position position="1"/>
    </location>
</feature>
<keyword evidence="7" id="KW-0805">Transcription regulation</keyword>
<sequence length="530" mass="57619">MFLNKMKEQQDKSGSFPTSSPSHYQTTVLTIPTSGTKTDGGAQAGIVAPVHPSHSTQNLLPVPSTGIMTAAGLVITTPQGTLVSPTSSQSFVSGHPAATTMIVSTLPSHGKVSAVTYSGFFFQITDKKEGDGASHMVVMPAPSKRGRKKKATLSMMAPGGGPGNETFILAHLTPGGQVTTLPHHPGAPYNLANEDGEHSPKDSTKIYRCRMCAATFLNKSDMQIHSKSHTEAKPHKCPHCDKSFANSSYLAQHIRIHSGAKPYTCTYCQKSFRQLSHLQQHARNHTESKPHKCPHCTKSFANSSYLAQHIRIHTGVKPYTCDFCHKSFRQLSHLQQHGRIHTGRPAVQSHRRQHNKDKPYKCTFCNKGYIDSASLDVHMSTHTVKHAKIYSCGLCDRTYTSETYLVKHMEKHNPEQLTAPAVAAQQKRNQSQGLAGAQTPAGSANGGSSRTAGTGNGAMGRNQQGQSQSQSQRNYPPTEPISCPFDLHQYKTVSASDIQYKPVTVENVSSSKDLYLTVSTSAIQVEHLNS</sequence>
<reference evidence="13" key="1">
    <citation type="journal article" date="2004" name="Nature">
        <title>Genome duplication in the teleost fish Tetraodon nigroviridis reveals the early vertebrate proto-karyotype.</title>
        <authorList>
            <person name="Jaillon O."/>
            <person name="Aury J.-M."/>
            <person name="Brunet F."/>
            <person name="Petit J.-L."/>
            <person name="Stange-Thomann N."/>
            <person name="Mauceli E."/>
            <person name="Bouneau L."/>
            <person name="Fischer C."/>
            <person name="Ozouf-Costaz C."/>
            <person name="Bernot A."/>
            <person name="Nicaud S."/>
            <person name="Jaffe D."/>
            <person name="Fisher S."/>
            <person name="Lutfalla G."/>
            <person name="Dossat C."/>
            <person name="Segurens B."/>
            <person name="Dasilva C."/>
            <person name="Salanoubat M."/>
            <person name="Levy M."/>
            <person name="Boudet N."/>
            <person name="Castellano S."/>
            <person name="Anthouard V."/>
            <person name="Jubin C."/>
            <person name="Castelli V."/>
            <person name="Katinka M."/>
            <person name="Vacherie B."/>
            <person name="Biemont C."/>
            <person name="Skalli Z."/>
            <person name="Cattolico L."/>
            <person name="Poulain J."/>
            <person name="De Berardinis V."/>
            <person name="Cruaud C."/>
            <person name="Duprat S."/>
            <person name="Brottier P."/>
            <person name="Coutanceau J.-P."/>
            <person name="Gouzy J."/>
            <person name="Parra G."/>
            <person name="Lardier G."/>
            <person name="Chapple C."/>
            <person name="McKernan K.J."/>
            <person name="McEwan P."/>
            <person name="Bosak S."/>
            <person name="Kellis M."/>
            <person name="Volff J.-N."/>
            <person name="Guigo R."/>
            <person name="Zody M.C."/>
            <person name="Mesirov J."/>
            <person name="Lindblad-Toh K."/>
            <person name="Birren B."/>
            <person name="Nusbaum C."/>
            <person name="Kahn D."/>
            <person name="Robinson-Rechavi M."/>
            <person name="Laudet V."/>
            <person name="Schachter V."/>
            <person name="Quetier F."/>
            <person name="Saurin W."/>
            <person name="Scarpelli C."/>
            <person name="Wincker P."/>
            <person name="Lander E.S."/>
            <person name="Weissenbach J."/>
            <person name="Roest Crollius H."/>
        </authorList>
    </citation>
    <scope>NUCLEOTIDE SEQUENCE [LARGE SCALE GENOMIC DNA]</scope>
</reference>
<proteinExistence type="inferred from homology"/>
<evidence type="ECO:0000256" key="3">
    <source>
        <dbReference type="ARBA" id="ARBA00022723"/>
    </source>
</evidence>
<dbReference type="GO" id="GO:0000981">
    <property type="term" value="F:DNA-binding transcription factor activity, RNA polymerase II-specific"/>
    <property type="evidence" value="ECO:0007669"/>
    <property type="project" value="TreeGrafter"/>
</dbReference>
<dbReference type="GO" id="GO:0005634">
    <property type="term" value="C:nucleus"/>
    <property type="evidence" value="ECO:0007669"/>
    <property type="project" value="UniProtKB-SubCell"/>
</dbReference>
<keyword evidence="8" id="KW-0804">Transcription</keyword>
<dbReference type="FunFam" id="3.30.160.60:FF:000233">
    <property type="entry name" value="Putative zinc finger protein 362"/>
    <property type="match status" value="2"/>
</dbReference>
<feature type="domain" description="C2H2-type" evidence="12">
    <location>
        <begin position="235"/>
        <end position="262"/>
    </location>
</feature>
<evidence type="ECO:0000259" key="12">
    <source>
        <dbReference type="PROSITE" id="PS50157"/>
    </source>
</evidence>
<dbReference type="PANTHER" id="PTHR24394:SF48">
    <property type="entry name" value="ZINC FINGER PROTEIN 771"/>
    <property type="match status" value="1"/>
</dbReference>
<dbReference type="PANTHER" id="PTHR24394">
    <property type="entry name" value="ZINC FINGER PROTEIN"/>
    <property type="match status" value="1"/>
</dbReference>
<dbReference type="Pfam" id="PF00096">
    <property type="entry name" value="zf-C2H2"/>
    <property type="match status" value="6"/>
</dbReference>
<dbReference type="InterPro" id="IPR036236">
    <property type="entry name" value="Znf_C2H2_sf"/>
</dbReference>
<dbReference type="SMART" id="SM00355">
    <property type="entry name" value="ZnF_C2H2"/>
    <property type="match status" value="7"/>
</dbReference>
<name>Q4SNG5_TETNG</name>
<comment type="subcellular location">
    <subcellularLocation>
        <location evidence="1">Nucleus</location>
    </subcellularLocation>
</comment>
<keyword evidence="3" id="KW-0479">Metal-binding</keyword>
<dbReference type="FunFam" id="3.30.160.60:FF:000626">
    <property type="entry name" value="zinc finger protein 384 isoform X1"/>
    <property type="match status" value="1"/>
</dbReference>
<feature type="domain" description="C2H2-type" evidence="12">
    <location>
        <begin position="319"/>
        <end position="346"/>
    </location>
</feature>
<organism evidence="13">
    <name type="scientific">Tetraodon nigroviridis</name>
    <name type="common">Spotted green pufferfish</name>
    <name type="synonym">Chelonodon nigroviridis</name>
    <dbReference type="NCBI Taxonomy" id="99883"/>
    <lineage>
        <taxon>Eukaryota</taxon>
        <taxon>Metazoa</taxon>
        <taxon>Chordata</taxon>
        <taxon>Craniata</taxon>
        <taxon>Vertebrata</taxon>
        <taxon>Euteleostomi</taxon>
        <taxon>Actinopterygii</taxon>
        <taxon>Neopterygii</taxon>
        <taxon>Teleostei</taxon>
        <taxon>Neoteleostei</taxon>
        <taxon>Acanthomorphata</taxon>
        <taxon>Eupercaria</taxon>
        <taxon>Tetraodontiformes</taxon>
        <taxon>Tetradontoidea</taxon>
        <taxon>Tetraodontidae</taxon>
        <taxon>Tetraodon</taxon>
    </lineage>
</organism>
<evidence type="ECO:0000256" key="1">
    <source>
        <dbReference type="ARBA" id="ARBA00004123"/>
    </source>
</evidence>
<evidence type="ECO:0000256" key="11">
    <source>
        <dbReference type="SAM" id="MobiDB-lite"/>
    </source>
</evidence>
<dbReference type="InterPro" id="IPR013087">
    <property type="entry name" value="Znf_C2H2_type"/>
</dbReference>
<comment type="similarity">
    <text evidence="2">Belongs to the krueppel C2H2-type zinc-finger protein family.</text>
</comment>
<feature type="domain" description="C2H2-type" evidence="12">
    <location>
        <begin position="291"/>
        <end position="318"/>
    </location>
</feature>
<feature type="compositionally biased region" description="Low complexity" evidence="11">
    <location>
        <begin position="460"/>
        <end position="474"/>
    </location>
</feature>
<dbReference type="GO" id="GO:0008270">
    <property type="term" value="F:zinc ion binding"/>
    <property type="evidence" value="ECO:0007669"/>
    <property type="project" value="UniProtKB-KW"/>
</dbReference>
<keyword evidence="4" id="KW-0677">Repeat</keyword>
<evidence type="ECO:0000256" key="8">
    <source>
        <dbReference type="ARBA" id="ARBA00023163"/>
    </source>
</evidence>
<evidence type="ECO:0000256" key="6">
    <source>
        <dbReference type="ARBA" id="ARBA00022833"/>
    </source>
</evidence>
<evidence type="ECO:0000256" key="4">
    <source>
        <dbReference type="ARBA" id="ARBA00022737"/>
    </source>
</evidence>
<evidence type="ECO:0000313" key="13">
    <source>
        <dbReference type="EMBL" id="CAF97817.1"/>
    </source>
</evidence>
<protein>
    <submittedName>
        <fullName evidence="13">(spotted green pufferfish) hypothetical protein</fullName>
    </submittedName>
</protein>
<accession>Q4SNG5</accession>
<dbReference type="Gene3D" id="3.30.160.60">
    <property type="entry name" value="Classic Zinc Finger"/>
    <property type="match status" value="6"/>
</dbReference>
<dbReference type="PROSITE" id="PS00028">
    <property type="entry name" value="ZINC_FINGER_C2H2_1"/>
    <property type="match status" value="7"/>
</dbReference>
<dbReference type="FunFam" id="3.30.160.60:FF:000216">
    <property type="entry name" value="Zinc finger protein 384 like"/>
    <property type="match status" value="1"/>
</dbReference>
<dbReference type="FunFam" id="3.30.160.60:FF:000377">
    <property type="entry name" value="zinc finger protein 362 isoform X4"/>
    <property type="match status" value="1"/>
</dbReference>
<dbReference type="OrthoDB" id="5305647at2759"/>
<dbReference type="GO" id="GO:0003677">
    <property type="term" value="F:DNA binding"/>
    <property type="evidence" value="ECO:0007669"/>
    <property type="project" value="UniProtKB-KW"/>
</dbReference>
<dbReference type="PROSITE" id="PS50157">
    <property type="entry name" value="ZINC_FINGER_C2H2_2"/>
    <property type="match status" value="7"/>
</dbReference>
<keyword evidence="9" id="KW-0539">Nucleus</keyword>
<feature type="compositionally biased region" description="Polar residues" evidence="11">
    <location>
        <begin position="12"/>
        <end position="26"/>
    </location>
</feature>
<evidence type="ECO:0000256" key="9">
    <source>
        <dbReference type="ARBA" id="ARBA00023242"/>
    </source>
</evidence>
<evidence type="ECO:0000256" key="2">
    <source>
        <dbReference type="ARBA" id="ARBA00006991"/>
    </source>
</evidence>
<feature type="domain" description="C2H2-type" evidence="12">
    <location>
        <begin position="390"/>
        <end position="417"/>
    </location>
</feature>
<gene>
    <name evidence="13" type="ORF">GSTENG00015304001</name>
</gene>
<feature type="compositionally biased region" description="Polar residues" evidence="11">
    <location>
        <begin position="440"/>
        <end position="453"/>
    </location>
</feature>